<name>A0A498C2K9_9MICO</name>
<gene>
    <name evidence="1" type="ORF">C7474_1426</name>
</gene>
<sequence>MTMTMTEQTAAALGDALRPVAVRRGLWRVVDAAGRIVGHLEARDDETGCRFIARRFHAASGRLRTIGEFWSAREAAECLRWSR</sequence>
<evidence type="ECO:0008006" key="3">
    <source>
        <dbReference type="Google" id="ProtNLM"/>
    </source>
</evidence>
<keyword evidence="2" id="KW-1185">Reference proteome</keyword>
<dbReference type="EMBL" id="RCDB01000002">
    <property type="protein sequence ID" value="RLK49287.1"/>
    <property type="molecule type" value="Genomic_DNA"/>
</dbReference>
<evidence type="ECO:0000313" key="1">
    <source>
        <dbReference type="EMBL" id="RLK49287.1"/>
    </source>
</evidence>
<dbReference type="Proteomes" id="UP000273158">
    <property type="component" value="Unassembled WGS sequence"/>
</dbReference>
<accession>A0A498C2K9</accession>
<reference evidence="1 2" key="1">
    <citation type="journal article" date="2015" name="Stand. Genomic Sci.">
        <title>Genomic Encyclopedia of Bacterial and Archaeal Type Strains, Phase III: the genomes of soil and plant-associated and newly described type strains.</title>
        <authorList>
            <person name="Whitman W.B."/>
            <person name="Woyke T."/>
            <person name="Klenk H.P."/>
            <person name="Zhou Y."/>
            <person name="Lilburn T.G."/>
            <person name="Beck B.J."/>
            <person name="De Vos P."/>
            <person name="Vandamme P."/>
            <person name="Eisen J.A."/>
            <person name="Garrity G."/>
            <person name="Hugenholtz P."/>
            <person name="Kyrpides N.C."/>
        </authorList>
    </citation>
    <scope>NUCLEOTIDE SEQUENCE [LARGE SCALE GENOMIC DNA]</scope>
    <source>
        <strain evidence="1 2">S2T63</strain>
    </source>
</reference>
<comment type="caution">
    <text evidence="1">The sequence shown here is derived from an EMBL/GenBank/DDBJ whole genome shotgun (WGS) entry which is preliminary data.</text>
</comment>
<organism evidence="1 2">
    <name type="scientific">Microbacterium telephonicum</name>
    <dbReference type="NCBI Taxonomy" id="1714841"/>
    <lineage>
        <taxon>Bacteria</taxon>
        <taxon>Bacillati</taxon>
        <taxon>Actinomycetota</taxon>
        <taxon>Actinomycetes</taxon>
        <taxon>Micrococcales</taxon>
        <taxon>Microbacteriaceae</taxon>
        <taxon>Microbacterium</taxon>
    </lineage>
</organism>
<evidence type="ECO:0000313" key="2">
    <source>
        <dbReference type="Proteomes" id="UP000273158"/>
    </source>
</evidence>
<protein>
    <recommendedName>
        <fullName evidence="3">DNA mismatch repair protein</fullName>
    </recommendedName>
</protein>
<proteinExistence type="predicted"/>
<dbReference type="AlphaFoldDB" id="A0A498C2K9"/>